<dbReference type="Gene3D" id="3.90.25.10">
    <property type="entry name" value="UDP-galactose 4-epimerase, domain 1"/>
    <property type="match status" value="1"/>
</dbReference>
<dbReference type="InterPro" id="IPR036291">
    <property type="entry name" value="NAD(P)-bd_dom_sf"/>
</dbReference>
<proteinExistence type="predicted"/>
<protein>
    <submittedName>
        <fullName evidence="2">GDP-6-deoxy-D-mannose reductase</fullName>
        <ecNumber evidence="2">1.1.1.281</ecNumber>
    </submittedName>
</protein>
<dbReference type="Gene3D" id="3.40.50.720">
    <property type="entry name" value="NAD(P)-binding Rossmann-like Domain"/>
    <property type="match status" value="1"/>
</dbReference>
<feature type="domain" description="NAD(P)-binding" evidence="1">
    <location>
        <begin position="4"/>
        <end position="302"/>
    </location>
</feature>
<gene>
    <name evidence="2" type="primary">rmd_1</name>
    <name evidence="2" type="ORF">SPACI_042530</name>
</gene>
<accession>A0ABZ3J7X0</accession>
<dbReference type="PANTHER" id="PTHR43000">
    <property type="entry name" value="DTDP-D-GLUCOSE 4,6-DEHYDRATASE-RELATED"/>
    <property type="match status" value="1"/>
</dbReference>
<dbReference type="InterPro" id="IPR016040">
    <property type="entry name" value="NAD(P)-bd_dom"/>
</dbReference>
<dbReference type="GO" id="GO:0033705">
    <property type="term" value="F:GDP-4-dehydro-6-deoxy-D-mannose reductase activity"/>
    <property type="evidence" value="ECO:0007669"/>
    <property type="project" value="UniProtKB-EC"/>
</dbReference>
<sequence length="319" mass="35272">MRVLVTGASGFVGSYLVPALVERGHEVYAGVMDTNYRQFNSAECISFDIIDQHELREAIKSTNPDGIIHLAAQSMVSRSWEKPDLTVKINTIGTINLIGAVKKYASHAKVITVGTSEEYGLTGKKGIPLDETEACLPQNPYAVSKLAAGQLALQLAHKENLNVIHVRPFNHFGPGQARGYVVSDFASQIAKIEQGLCLPSLCVGDLSTQRDFTDVRDVIEAYVNLIENKVENGIYNVCSGTPRRIENILTFLIKAARVPIAVQVDQQRFRPSEVPFFVGSAAKLQKCFGWKPKHNFLDSLTETLNWWRKQDLTVAATEK</sequence>
<keyword evidence="2" id="KW-0560">Oxidoreductase</keyword>
<keyword evidence="3" id="KW-1185">Reference proteome</keyword>
<dbReference type="EMBL" id="CP155571">
    <property type="protein sequence ID" value="XFO74144.1"/>
    <property type="molecule type" value="Genomic_DNA"/>
</dbReference>
<evidence type="ECO:0000259" key="1">
    <source>
        <dbReference type="Pfam" id="PF16363"/>
    </source>
</evidence>
<dbReference type="EC" id="1.1.1.281" evidence="2"/>
<name>A0ABZ3J7X0_SPOA4</name>
<evidence type="ECO:0000313" key="3">
    <source>
        <dbReference type="Proteomes" id="UP000216052"/>
    </source>
</evidence>
<dbReference type="Proteomes" id="UP000216052">
    <property type="component" value="Chromosome"/>
</dbReference>
<evidence type="ECO:0000313" key="2">
    <source>
        <dbReference type="EMBL" id="XFO74144.1"/>
    </source>
</evidence>
<reference evidence="2" key="1">
    <citation type="submission" date="2024-05" db="EMBL/GenBank/DDBJ databases">
        <title>Isolation and characterization of Sporomusa carbonis sp. nov., a carboxydotrophic hydrogenogen in the genus of Sporomusa isolated from a charcoal burning pile.</title>
        <authorList>
            <person name="Boeer T."/>
            <person name="Rosenbaum F."/>
            <person name="Eysell L."/>
            <person name="Mueller V."/>
            <person name="Daniel R."/>
            <person name="Poehlein A."/>
        </authorList>
    </citation>
    <scope>NUCLEOTIDE SEQUENCE [LARGE SCALE GENOMIC DNA]</scope>
    <source>
        <strain evidence="2">DSM 3132</strain>
    </source>
</reference>
<organism evidence="2 3">
    <name type="scientific">Sporomusa acidovorans (strain ATCC 49682 / DSM 3132 / Mol)</name>
    <dbReference type="NCBI Taxonomy" id="1123286"/>
    <lineage>
        <taxon>Bacteria</taxon>
        <taxon>Bacillati</taxon>
        <taxon>Bacillota</taxon>
        <taxon>Negativicutes</taxon>
        <taxon>Selenomonadales</taxon>
        <taxon>Sporomusaceae</taxon>
        <taxon>Sporomusa</taxon>
    </lineage>
</organism>
<dbReference type="Pfam" id="PF16363">
    <property type="entry name" value="GDP_Man_Dehyd"/>
    <property type="match status" value="1"/>
</dbReference>
<dbReference type="RefSeq" id="WP_093793083.1">
    <property type="nucleotide sequence ID" value="NZ_CP155571.1"/>
</dbReference>
<dbReference type="SUPFAM" id="SSF51735">
    <property type="entry name" value="NAD(P)-binding Rossmann-fold domains"/>
    <property type="match status" value="1"/>
</dbReference>